<dbReference type="InterPro" id="IPR002213">
    <property type="entry name" value="UDP_glucos_trans"/>
</dbReference>
<dbReference type="InterPro" id="IPR050271">
    <property type="entry name" value="UDP-glycosyltransferase"/>
</dbReference>
<dbReference type="InterPro" id="IPR035595">
    <property type="entry name" value="UDP_glycos_trans_CS"/>
</dbReference>
<feature type="region of interest" description="Disordered" evidence="11">
    <location>
        <begin position="69"/>
        <end position="163"/>
    </location>
</feature>
<keyword evidence="3" id="KW-0328">Glycosyltransferase</keyword>
<feature type="compositionally biased region" description="Basic and acidic residues" evidence="11">
    <location>
        <begin position="121"/>
        <end position="134"/>
    </location>
</feature>
<accession>A0A8S9XG82</accession>
<keyword evidence="14" id="KW-1185">Reference proteome</keyword>
<reference evidence="13" key="1">
    <citation type="journal article" date="2021" name="Mol. Ecol. Resour.">
        <title>Apolygus lucorum genome provides insights into omnivorousness and mesophyll feeding.</title>
        <authorList>
            <person name="Liu Y."/>
            <person name="Liu H."/>
            <person name="Wang H."/>
            <person name="Huang T."/>
            <person name="Liu B."/>
            <person name="Yang B."/>
            <person name="Yin L."/>
            <person name="Li B."/>
            <person name="Zhang Y."/>
            <person name="Zhang S."/>
            <person name="Jiang F."/>
            <person name="Zhang X."/>
            <person name="Ren Y."/>
            <person name="Wang B."/>
            <person name="Wang S."/>
            <person name="Lu Y."/>
            <person name="Wu K."/>
            <person name="Fan W."/>
            <person name="Wang G."/>
        </authorList>
    </citation>
    <scope>NUCLEOTIDE SEQUENCE</scope>
    <source>
        <strain evidence="13">12Hb</strain>
    </source>
</reference>
<evidence type="ECO:0000256" key="3">
    <source>
        <dbReference type="ARBA" id="ARBA00022676"/>
    </source>
</evidence>
<keyword evidence="9" id="KW-0325">Glycoprotein</keyword>
<dbReference type="GO" id="GO:0005783">
    <property type="term" value="C:endoplasmic reticulum"/>
    <property type="evidence" value="ECO:0007669"/>
    <property type="project" value="UniProtKB-SubCell"/>
</dbReference>
<dbReference type="Gene3D" id="3.40.50.2000">
    <property type="entry name" value="Glycogen Phosphorylase B"/>
    <property type="match status" value="2"/>
</dbReference>
<dbReference type="CDD" id="cd03784">
    <property type="entry name" value="GT1_Gtf-like"/>
    <property type="match status" value="1"/>
</dbReference>
<dbReference type="GO" id="GO:0008194">
    <property type="term" value="F:UDP-glycosyltransferase activity"/>
    <property type="evidence" value="ECO:0007669"/>
    <property type="project" value="InterPro"/>
</dbReference>
<dbReference type="PANTHER" id="PTHR48043:SF159">
    <property type="entry name" value="EG:EG0003.4 PROTEIN-RELATED"/>
    <property type="match status" value="1"/>
</dbReference>
<evidence type="ECO:0000256" key="1">
    <source>
        <dbReference type="ARBA" id="ARBA00004240"/>
    </source>
</evidence>
<evidence type="ECO:0000256" key="9">
    <source>
        <dbReference type="ARBA" id="ARBA00023180"/>
    </source>
</evidence>
<feature type="compositionally biased region" description="Polar residues" evidence="11">
    <location>
        <begin position="149"/>
        <end position="163"/>
    </location>
</feature>
<feature type="transmembrane region" description="Helical" evidence="12">
    <location>
        <begin position="633"/>
        <end position="656"/>
    </location>
</feature>
<comment type="subcellular location">
    <subcellularLocation>
        <location evidence="10">Endomembrane system</location>
        <topology evidence="10">Single-pass type I membrane protein</topology>
    </subcellularLocation>
    <subcellularLocation>
        <location evidence="1">Endoplasmic reticulum</location>
    </subcellularLocation>
</comment>
<evidence type="ECO:0008006" key="15">
    <source>
        <dbReference type="Google" id="ProtNLM"/>
    </source>
</evidence>
<feature type="compositionally biased region" description="Polar residues" evidence="11">
    <location>
        <begin position="107"/>
        <end position="120"/>
    </location>
</feature>
<evidence type="ECO:0000256" key="7">
    <source>
        <dbReference type="ARBA" id="ARBA00022989"/>
    </source>
</evidence>
<feature type="region of interest" description="Disordered" evidence="11">
    <location>
        <begin position="664"/>
        <end position="683"/>
    </location>
</feature>
<evidence type="ECO:0000256" key="11">
    <source>
        <dbReference type="SAM" id="MobiDB-lite"/>
    </source>
</evidence>
<evidence type="ECO:0000256" key="8">
    <source>
        <dbReference type="ARBA" id="ARBA00023136"/>
    </source>
</evidence>
<evidence type="ECO:0000313" key="13">
    <source>
        <dbReference type="EMBL" id="KAF6207982.1"/>
    </source>
</evidence>
<dbReference type="EMBL" id="WIXP02000007">
    <property type="protein sequence ID" value="KAF6207982.1"/>
    <property type="molecule type" value="Genomic_DNA"/>
</dbReference>
<evidence type="ECO:0000256" key="6">
    <source>
        <dbReference type="ARBA" id="ARBA00022824"/>
    </source>
</evidence>
<keyword evidence="7 12" id="KW-1133">Transmembrane helix</keyword>
<dbReference type="SUPFAM" id="SSF53756">
    <property type="entry name" value="UDP-Glycosyltransferase/glycogen phosphorylase"/>
    <property type="match status" value="1"/>
</dbReference>
<keyword evidence="5 12" id="KW-0812">Transmembrane</keyword>
<keyword evidence="4" id="KW-0808">Transferase</keyword>
<evidence type="ECO:0000313" key="14">
    <source>
        <dbReference type="Proteomes" id="UP000466442"/>
    </source>
</evidence>
<dbReference type="Pfam" id="PF00201">
    <property type="entry name" value="UDPGT"/>
    <property type="match status" value="1"/>
</dbReference>
<protein>
    <recommendedName>
        <fullName evidence="15">UDP-glycosyltransferases domain-containing protein</fullName>
    </recommendedName>
</protein>
<evidence type="ECO:0000256" key="5">
    <source>
        <dbReference type="ARBA" id="ARBA00022692"/>
    </source>
</evidence>
<dbReference type="OrthoDB" id="5835829at2759"/>
<dbReference type="FunFam" id="3.40.50.2000:FF:000050">
    <property type="entry name" value="UDP-glucuronosyltransferase"/>
    <property type="match status" value="1"/>
</dbReference>
<name>A0A8S9XG82_APOLU</name>
<sequence length="683" mass="77106">MPIVHSDNLNRNPEKPKQTVGERFYSFQKTVLKSNTIMQVRFMLGTIALLFLTNHFVLGNVEAAVKAQGPGAGGLNPVDTKTPPAAKKVEPVQVNSKPTESVRPTGDSAQKSTKQTNEAPSNEKKNEAAQRTKTAETTAEPQREDPTPDVSNKQVPDVTAQVSNVRSIKPSRILVVLPMPFYSHTQNFMPIFKELAKRGHHLTVLSPFPQNMSLPNWEEIIVPNILKEIMALMPDPDFSKDQGFFHKISGFLTFGENTMRMAFQFKEVTDLFNDDSRQFDLVFVEAQFFQEPLLVFGHKFKAPVIALYPSFIPPEVAYYTGNPVMTSTYVPNMFFPFSNSMSFVERGINTAFNIFKIGLYNLRTVPVMDSVMREYLPKKDLPYVGDMLFNISFTFIDSHHILSYPYPRVNNIREFLGINTKPTSKLSQELQEFMDDGKDGVIFFTLGSHFQTSTLRPHILKALLEAFARLPNKILMKWDKDEPPAGLSPNVKTQKWFPQSAVLAHKNCLAFVTHTGVHGLVESLDHAVPVISVPLFADQHFFAKWVREKGVGLSIDIETVTPDIAYETIKEVISNRKFKENVIEISKLMKDLPQPTLDELCYWTEYVIRTKGAPFLRSGALNLAWYQRFGLDLLAVAVIIVVVPIWILMAVLKCLVSMCRRNKKPETGSSAEKPKSKKAKKAD</sequence>
<evidence type="ECO:0000256" key="10">
    <source>
        <dbReference type="ARBA" id="ARBA00046288"/>
    </source>
</evidence>
<keyword evidence="8 12" id="KW-0472">Membrane</keyword>
<comment type="caution">
    <text evidence="13">The sequence shown here is derived from an EMBL/GenBank/DDBJ whole genome shotgun (WGS) entry which is preliminary data.</text>
</comment>
<comment type="similarity">
    <text evidence="2">Belongs to the UDP-glycosyltransferase family.</text>
</comment>
<evidence type="ECO:0000256" key="2">
    <source>
        <dbReference type="ARBA" id="ARBA00009995"/>
    </source>
</evidence>
<dbReference type="PROSITE" id="PS00375">
    <property type="entry name" value="UDPGT"/>
    <property type="match status" value="1"/>
</dbReference>
<proteinExistence type="inferred from homology"/>
<gene>
    <name evidence="13" type="ORF">GE061_016431</name>
</gene>
<evidence type="ECO:0000256" key="12">
    <source>
        <dbReference type="SAM" id="Phobius"/>
    </source>
</evidence>
<dbReference type="Proteomes" id="UP000466442">
    <property type="component" value="Unassembled WGS sequence"/>
</dbReference>
<keyword evidence="6" id="KW-0256">Endoplasmic reticulum</keyword>
<dbReference type="AlphaFoldDB" id="A0A8S9XG82"/>
<organism evidence="13 14">
    <name type="scientific">Apolygus lucorum</name>
    <name type="common">Small green plant bug</name>
    <name type="synonym">Lygocoris lucorum</name>
    <dbReference type="NCBI Taxonomy" id="248454"/>
    <lineage>
        <taxon>Eukaryota</taxon>
        <taxon>Metazoa</taxon>
        <taxon>Ecdysozoa</taxon>
        <taxon>Arthropoda</taxon>
        <taxon>Hexapoda</taxon>
        <taxon>Insecta</taxon>
        <taxon>Pterygota</taxon>
        <taxon>Neoptera</taxon>
        <taxon>Paraneoptera</taxon>
        <taxon>Hemiptera</taxon>
        <taxon>Heteroptera</taxon>
        <taxon>Panheteroptera</taxon>
        <taxon>Cimicomorpha</taxon>
        <taxon>Miridae</taxon>
        <taxon>Mirini</taxon>
        <taxon>Apolygus</taxon>
    </lineage>
</organism>
<evidence type="ECO:0000256" key="4">
    <source>
        <dbReference type="ARBA" id="ARBA00022679"/>
    </source>
</evidence>
<dbReference type="PANTHER" id="PTHR48043">
    <property type="entry name" value="EG:EG0003.4 PROTEIN-RELATED"/>
    <property type="match status" value="1"/>
</dbReference>